<accession>D2PIT7</accession>
<evidence type="ECO:0000256" key="8">
    <source>
        <dbReference type="ARBA" id="ARBA00023211"/>
    </source>
</evidence>
<evidence type="ECO:0000313" key="10">
    <source>
        <dbReference type="Proteomes" id="UP000001404"/>
    </source>
</evidence>
<dbReference type="EMBL" id="CP001731">
    <property type="protein sequence ID" value="ADB86690.1"/>
    <property type="molecule type" value="Genomic_DNA"/>
</dbReference>
<dbReference type="CDD" id="cd09634">
    <property type="entry name" value="Cas1_I-II-III"/>
    <property type="match status" value="1"/>
</dbReference>
<dbReference type="AlphaFoldDB" id="D2PIT7"/>
<keyword evidence="8" id="KW-0464">Manganese</keyword>
<keyword evidence="1" id="KW-0540">Nuclease</keyword>
<dbReference type="Pfam" id="PF01867">
    <property type="entry name" value="Cas_Cas1"/>
    <property type="match status" value="1"/>
</dbReference>
<reference evidence="10" key="1">
    <citation type="journal article" date="2009" name="Proc. Natl. Acad. Sci. U.S.A.">
        <title>Biogeography of the Sulfolobus islandicus pan-genome.</title>
        <authorList>
            <person name="Reno M.L."/>
            <person name="Held N.L."/>
            <person name="Fields C.J."/>
            <person name="Burke P.V."/>
            <person name="Whitaker R.J."/>
        </authorList>
    </citation>
    <scope>NUCLEOTIDE SEQUENCE [LARGE SCALE GENOMIC DNA]</scope>
    <source>
        <strain evidence="10">L.D.8.5 / Lassen #2</strain>
    </source>
</reference>
<evidence type="ECO:0000256" key="4">
    <source>
        <dbReference type="ARBA" id="ARBA00022801"/>
    </source>
</evidence>
<dbReference type="GO" id="GO:0043571">
    <property type="term" value="P:maintenance of CRISPR repeat elements"/>
    <property type="evidence" value="ECO:0007669"/>
    <property type="project" value="InterPro"/>
</dbReference>
<dbReference type="GO" id="GO:0016787">
    <property type="term" value="F:hydrolase activity"/>
    <property type="evidence" value="ECO:0007669"/>
    <property type="project" value="UniProtKB-KW"/>
</dbReference>
<organism evidence="9 10">
    <name type="scientific">Saccharolobus islandicus (strain L.D.8.5 / Lassen #2)</name>
    <name type="common">Sulfolobus islandicus</name>
    <dbReference type="NCBI Taxonomy" id="425944"/>
    <lineage>
        <taxon>Archaea</taxon>
        <taxon>Thermoproteota</taxon>
        <taxon>Thermoprotei</taxon>
        <taxon>Sulfolobales</taxon>
        <taxon>Sulfolobaceae</taxon>
        <taxon>Saccharolobus</taxon>
    </lineage>
</organism>
<gene>
    <name evidence="9" type="ordered locus">LD85_0997</name>
</gene>
<dbReference type="GO" id="GO:0046872">
    <property type="term" value="F:metal ion binding"/>
    <property type="evidence" value="ECO:0007669"/>
    <property type="project" value="UniProtKB-KW"/>
</dbReference>
<dbReference type="PANTHER" id="PTHR34353">
    <property type="entry name" value="CRISPR-ASSOCIATED ENDONUCLEASE CAS1 1"/>
    <property type="match status" value="1"/>
</dbReference>
<evidence type="ECO:0000256" key="5">
    <source>
        <dbReference type="ARBA" id="ARBA00022842"/>
    </source>
</evidence>
<dbReference type="InterPro" id="IPR050646">
    <property type="entry name" value="Cas1"/>
</dbReference>
<evidence type="ECO:0000256" key="3">
    <source>
        <dbReference type="ARBA" id="ARBA00022759"/>
    </source>
</evidence>
<dbReference type="InterPro" id="IPR002729">
    <property type="entry name" value="CRISPR-assoc_Cas1"/>
</dbReference>
<proteinExistence type="predicted"/>
<dbReference type="Proteomes" id="UP000001404">
    <property type="component" value="Chromosome"/>
</dbReference>
<dbReference type="GO" id="GO:0003677">
    <property type="term" value="F:DNA binding"/>
    <property type="evidence" value="ECO:0007669"/>
    <property type="project" value="UniProtKB-KW"/>
</dbReference>
<dbReference type="PANTHER" id="PTHR34353:SF2">
    <property type="entry name" value="CRISPR-ASSOCIATED ENDONUCLEASE CAS1 1"/>
    <property type="match status" value="1"/>
</dbReference>
<evidence type="ECO:0000256" key="7">
    <source>
        <dbReference type="ARBA" id="ARBA00023125"/>
    </source>
</evidence>
<dbReference type="KEGG" id="sii:LD85_0997"/>
<keyword evidence="2" id="KW-0479">Metal-binding</keyword>
<name>D2PIT7_SACI9</name>
<evidence type="ECO:0000256" key="6">
    <source>
        <dbReference type="ARBA" id="ARBA00023118"/>
    </source>
</evidence>
<evidence type="ECO:0000313" key="9">
    <source>
        <dbReference type="EMBL" id="ADB86690.1"/>
    </source>
</evidence>
<protein>
    <submittedName>
        <fullName evidence="9">CRISPR-associated protein Cas1</fullName>
    </submittedName>
</protein>
<keyword evidence="5" id="KW-0460">Magnesium</keyword>
<evidence type="ECO:0000256" key="1">
    <source>
        <dbReference type="ARBA" id="ARBA00022722"/>
    </source>
</evidence>
<sequence>MSSEVLLFLSSQNVPVAIHGKYSDVVLVSPFMNSMSDVRSKQYCMSEDRKIILAKRFIEGKVRGMFNVAKYFGYLNQIEVKVEELDLRGVNDLNSLRLIEAEYGRKAWDELKKFLPREFTGRKPRNEDPINRAIDYAYSIIYSLCTHALIAVGLDPYAGVMHSNFPGRLSFTYDFSEMFKSVAVHVVISSSRRVKLSLDKKGYLSKESAEYITKYLYTILRKKKVRSAIYRLAYKVRKFVTDLVDFEPFIYKPKG</sequence>
<dbReference type="GO" id="GO:0051607">
    <property type="term" value="P:defense response to virus"/>
    <property type="evidence" value="ECO:0007669"/>
    <property type="project" value="UniProtKB-KW"/>
</dbReference>
<evidence type="ECO:0000256" key="2">
    <source>
        <dbReference type="ARBA" id="ARBA00022723"/>
    </source>
</evidence>
<dbReference type="NCBIfam" id="TIGR00287">
    <property type="entry name" value="cas1"/>
    <property type="match status" value="1"/>
</dbReference>
<dbReference type="InterPro" id="IPR042206">
    <property type="entry name" value="CRISPR-assoc_Cas1_C"/>
</dbReference>
<keyword evidence="7" id="KW-0238">DNA-binding</keyword>
<dbReference type="HOGENOM" id="CLU_052779_0_0_2"/>
<keyword evidence="6" id="KW-0051">Antiviral defense</keyword>
<dbReference type="Gene3D" id="1.20.120.920">
    <property type="entry name" value="CRISPR-associated endonuclease Cas1, C-terminal domain"/>
    <property type="match status" value="1"/>
</dbReference>
<keyword evidence="4" id="KW-0378">Hydrolase</keyword>
<dbReference type="GO" id="GO:0004519">
    <property type="term" value="F:endonuclease activity"/>
    <property type="evidence" value="ECO:0007669"/>
    <property type="project" value="UniProtKB-KW"/>
</dbReference>
<keyword evidence="3" id="KW-0255">Endonuclease</keyword>